<feature type="compositionally biased region" description="Low complexity" evidence="5">
    <location>
        <begin position="532"/>
        <end position="542"/>
    </location>
</feature>
<dbReference type="InterPro" id="IPR036864">
    <property type="entry name" value="Zn2-C6_fun-type_DNA-bd_sf"/>
</dbReference>
<dbReference type="eggNOG" id="ENOG502R6NR">
    <property type="taxonomic scope" value="Eukaryota"/>
</dbReference>
<keyword evidence="1" id="KW-0805">Transcription regulation</keyword>
<dbReference type="Gene3D" id="4.10.240.10">
    <property type="entry name" value="Zn(2)-C6 fungal-type DNA-binding domain"/>
    <property type="match status" value="1"/>
</dbReference>
<dbReference type="STRING" id="1220924.W2RZB7"/>
<reference evidence="7 8" key="1">
    <citation type="submission" date="2013-03" db="EMBL/GenBank/DDBJ databases">
        <title>The Genome Sequence of Phialophora europaea CBS 101466.</title>
        <authorList>
            <consortium name="The Broad Institute Genomics Platform"/>
            <person name="Cuomo C."/>
            <person name="de Hoog S."/>
            <person name="Gorbushina A."/>
            <person name="Walker B."/>
            <person name="Young S.K."/>
            <person name="Zeng Q."/>
            <person name="Gargeya S."/>
            <person name="Fitzgerald M."/>
            <person name="Haas B."/>
            <person name="Abouelleil A."/>
            <person name="Allen A.W."/>
            <person name="Alvarado L."/>
            <person name="Arachchi H.M."/>
            <person name="Berlin A.M."/>
            <person name="Chapman S.B."/>
            <person name="Gainer-Dewar J."/>
            <person name="Goldberg J."/>
            <person name="Griggs A."/>
            <person name="Gujja S."/>
            <person name="Hansen M."/>
            <person name="Howarth C."/>
            <person name="Imamovic A."/>
            <person name="Ireland A."/>
            <person name="Larimer J."/>
            <person name="McCowan C."/>
            <person name="Murphy C."/>
            <person name="Pearson M."/>
            <person name="Poon T.W."/>
            <person name="Priest M."/>
            <person name="Roberts A."/>
            <person name="Saif S."/>
            <person name="Shea T."/>
            <person name="Sisk P."/>
            <person name="Sykes S."/>
            <person name="Wortman J."/>
            <person name="Nusbaum C."/>
            <person name="Birren B."/>
        </authorList>
    </citation>
    <scope>NUCLEOTIDE SEQUENCE [LARGE SCALE GENOMIC DNA]</scope>
    <source>
        <strain evidence="7 8">CBS 101466</strain>
    </source>
</reference>
<evidence type="ECO:0000256" key="2">
    <source>
        <dbReference type="ARBA" id="ARBA00023125"/>
    </source>
</evidence>
<dbReference type="EMBL" id="KB822719">
    <property type="protein sequence ID" value="ETN41675.1"/>
    <property type="molecule type" value="Genomic_DNA"/>
</dbReference>
<dbReference type="InterPro" id="IPR021858">
    <property type="entry name" value="Fun_TF"/>
</dbReference>
<dbReference type="PANTHER" id="PTHR47657:SF12">
    <property type="entry name" value="ZN(II)2CYS6 TRANSCRIPTION FACTOR (EUROFUNG)"/>
    <property type="match status" value="1"/>
</dbReference>
<gene>
    <name evidence="7" type="ORF">HMPREF1541_03611</name>
</gene>
<dbReference type="Pfam" id="PF11951">
    <property type="entry name" value="Fungal_trans_2"/>
    <property type="match status" value="1"/>
</dbReference>
<organism evidence="7 8">
    <name type="scientific">Cyphellophora europaea (strain CBS 101466)</name>
    <name type="common">Phialophora europaea</name>
    <dbReference type="NCBI Taxonomy" id="1220924"/>
    <lineage>
        <taxon>Eukaryota</taxon>
        <taxon>Fungi</taxon>
        <taxon>Dikarya</taxon>
        <taxon>Ascomycota</taxon>
        <taxon>Pezizomycotina</taxon>
        <taxon>Eurotiomycetes</taxon>
        <taxon>Chaetothyriomycetidae</taxon>
        <taxon>Chaetothyriales</taxon>
        <taxon>Cyphellophoraceae</taxon>
        <taxon>Cyphellophora</taxon>
    </lineage>
</organism>
<dbReference type="HOGENOM" id="CLU_018979_3_0_1"/>
<dbReference type="CDD" id="cd00067">
    <property type="entry name" value="GAL4"/>
    <property type="match status" value="1"/>
</dbReference>
<feature type="compositionally biased region" description="Polar residues" evidence="5">
    <location>
        <begin position="486"/>
        <end position="495"/>
    </location>
</feature>
<sequence length="613" mass="68100">MAGPGGGPPRKSHTKSRKGCRTCKRRHIRCDETFPQCKNCSKHNCRCDYMDMPAAGEEPMKGSRPPDLMMSSDLQKRLDKWRLTGESLLPDLRSPDPMYWTRFSTIDLRLIHHIVTLATDLHTRGYSPCTSWAARMPTLIPVALSHDFVMSAMLALSASHLAWQTKNPDTENLAYHHRGVALKGLHGGLGQFSREVSEAILAASMLLSWQAPEWKSWASLQQGISTVMSSMRPWAHESELARFLDVQRSISRARTPSTPTFPNATTGIPDDEVRRVDEMITALHNLKLRLATNPEMAEHAGHVLDYLTELRQDFPIPSPERAFARLQPLRDLIFWLPPAVLRAGESDLPSLTLLSHLYATALTIEGVFPEIGGAYLGGMCLQPIERIHEILNSRRSQQPQDSSCQVALQIVEYPMRVVAAYKTQQRKTSIGLEQHASVPYRHSPHQSPSYMASHMQLASPPETTSTLYSNSPVQTPQGLPTGTGTYFSGSQSLTSGRRDSPGLRPPQSGLGERSSSMSMVYGQHATGAASPHLHQQQQQHTQVRSSHDSNPSRMEHFGQQQQSAAASSPGTQPALSQSLQQQQGYQQYYSGMTTAAPHHSHHNRFVTPSQLWA</sequence>
<dbReference type="Proteomes" id="UP000030752">
    <property type="component" value="Unassembled WGS sequence"/>
</dbReference>
<dbReference type="PROSITE" id="PS00463">
    <property type="entry name" value="ZN2_CY6_FUNGAL_1"/>
    <property type="match status" value="1"/>
</dbReference>
<proteinExistence type="predicted"/>
<evidence type="ECO:0000313" key="8">
    <source>
        <dbReference type="Proteomes" id="UP000030752"/>
    </source>
</evidence>
<dbReference type="RefSeq" id="XP_008716184.1">
    <property type="nucleotide sequence ID" value="XM_008717962.1"/>
</dbReference>
<feature type="region of interest" description="Disordered" evidence="5">
    <location>
        <begin position="439"/>
        <end position="583"/>
    </location>
</feature>
<evidence type="ECO:0000256" key="1">
    <source>
        <dbReference type="ARBA" id="ARBA00023015"/>
    </source>
</evidence>
<evidence type="ECO:0000256" key="5">
    <source>
        <dbReference type="SAM" id="MobiDB-lite"/>
    </source>
</evidence>
<feature type="compositionally biased region" description="Polar residues" evidence="5">
    <location>
        <begin position="461"/>
        <end position="473"/>
    </location>
</feature>
<feature type="domain" description="Zn(2)-C6 fungal-type" evidence="6">
    <location>
        <begin position="19"/>
        <end position="49"/>
    </location>
</feature>
<dbReference type="InParanoid" id="W2RZB7"/>
<dbReference type="AlphaFoldDB" id="W2RZB7"/>
<dbReference type="SMART" id="SM00066">
    <property type="entry name" value="GAL4"/>
    <property type="match status" value="1"/>
</dbReference>
<dbReference type="PANTHER" id="PTHR47657">
    <property type="entry name" value="STEROL REGULATORY ELEMENT-BINDING PROTEIN ECM22"/>
    <property type="match status" value="1"/>
</dbReference>
<keyword evidence="2" id="KW-0238">DNA-binding</keyword>
<feature type="compositionally biased region" description="Low complexity" evidence="5">
    <location>
        <begin position="474"/>
        <end position="485"/>
    </location>
</feature>
<evidence type="ECO:0000259" key="6">
    <source>
        <dbReference type="PROSITE" id="PS50048"/>
    </source>
</evidence>
<dbReference type="GO" id="GO:0003677">
    <property type="term" value="F:DNA binding"/>
    <property type="evidence" value="ECO:0007669"/>
    <property type="project" value="UniProtKB-KW"/>
</dbReference>
<dbReference type="InterPro" id="IPR052400">
    <property type="entry name" value="Zn2-C6_fungal_TF"/>
</dbReference>
<dbReference type="GO" id="GO:0000981">
    <property type="term" value="F:DNA-binding transcription factor activity, RNA polymerase II-specific"/>
    <property type="evidence" value="ECO:0007669"/>
    <property type="project" value="InterPro"/>
</dbReference>
<name>W2RZB7_CYPE1</name>
<feature type="compositionally biased region" description="Low complexity" evidence="5">
    <location>
        <begin position="559"/>
        <end position="568"/>
    </location>
</feature>
<keyword evidence="4" id="KW-0539">Nucleus</keyword>
<dbReference type="Pfam" id="PF00172">
    <property type="entry name" value="Zn_clus"/>
    <property type="match status" value="1"/>
</dbReference>
<dbReference type="SUPFAM" id="SSF57701">
    <property type="entry name" value="Zn2/Cys6 DNA-binding domain"/>
    <property type="match status" value="1"/>
</dbReference>
<protein>
    <recommendedName>
        <fullName evidence="6">Zn(2)-C6 fungal-type domain-containing protein</fullName>
    </recommendedName>
</protein>
<keyword evidence="8" id="KW-1185">Reference proteome</keyword>
<dbReference type="GO" id="GO:0008270">
    <property type="term" value="F:zinc ion binding"/>
    <property type="evidence" value="ECO:0007669"/>
    <property type="project" value="InterPro"/>
</dbReference>
<dbReference type="InterPro" id="IPR001138">
    <property type="entry name" value="Zn2Cys6_DnaBD"/>
</dbReference>
<accession>W2RZB7</accession>
<dbReference type="GeneID" id="19970950"/>
<evidence type="ECO:0000256" key="3">
    <source>
        <dbReference type="ARBA" id="ARBA00023163"/>
    </source>
</evidence>
<evidence type="ECO:0000256" key="4">
    <source>
        <dbReference type="ARBA" id="ARBA00023242"/>
    </source>
</evidence>
<evidence type="ECO:0000313" key="7">
    <source>
        <dbReference type="EMBL" id="ETN41675.1"/>
    </source>
</evidence>
<keyword evidence="3" id="KW-0804">Transcription</keyword>
<dbReference type="PROSITE" id="PS50048">
    <property type="entry name" value="ZN2_CY6_FUNGAL_2"/>
    <property type="match status" value="1"/>
</dbReference>
<dbReference type="VEuPathDB" id="FungiDB:HMPREF1541_03611"/>
<dbReference type="OrthoDB" id="1924260at2759"/>